<dbReference type="Pfam" id="PF05345">
    <property type="entry name" value="He_PIG"/>
    <property type="match status" value="1"/>
</dbReference>
<comment type="similarity">
    <text evidence="1">Belongs to the ice-binding protein family.</text>
</comment>
<evidence type="ECO:0000313" key="10">
    <source>
        <dbReference type="EMBL" id="GAA2171175.1"/>
    </source>
</evidence>
<dbReference type="InterPro" id="IPR021884">
    <property type="entry name" value="Ice-bd_prot"/>
</dbReference>
<protein>
    <recommendedName>
        <fullName evidence="9">Gram-positive cocci surface proteins LPxTG domain-containing protein</fullName>
    </recommendedName>
</protein>
<evidence type="ECO:0000256" key="8">
    <source>
        <dbReference type="SAM" id="SignalP"/>
    </source>
</evidence>
<feature type="region of interest" description="Disordered" evidence="6">
    <location>
        <begin position="313"/>
        <end position="400"/>
    </location>
</feature>
<dbReference type="RefSeq" id="WP_344339771.1">
    <property type="nucleotide sequence ID" value="NZ_BAAAQT010000001.1"/>
</dbReference>
<keyword evidence="4 8" id="KW-0732">Signal</keyword>
<dbReference type="InterPro" id="IPR019931">
    <property type="entry name" value="LPXTG_anchor"/>
</dbReference>
<feature type="domain" description="Gram-positive cocci surface proteins LPxTG" evidence="9">
    <location>
        <begin position="389"/>
        <end position="427"/>
    </location>
</feature>
<dbReference type="Gene3D" id="2.60.40.10">
    <property type="entry name" value="Immunoglobulins"/>
    <property type="match status" value="1"/>
</dbReference>
<sequence>MARTHSARLVRGGIALAAASAILLSAAAPASADTVIDGPVPLLTAERFAILASQSISNTGPSVISGDVGLSANGPSSVTGFDGQGLTLEGEQVFGSDAVTANGHARQAFNSAASLTPTDTGVVITQLDGLTLSPGTYAGGAVDLAVGGDLTFAGSDRSVWVMQVESALTINSNSTMLFTGGASACNVLWQVGSSATIGSSADFVGTVIAESDITLVTGADVQGRLLALSGSVVLDTNTIQVPASCPTTGTVSETTVPSITSPAPPDGTVGTPYSFTVTADGTPAPTYTVEGALPLGLTIDTTTGVISGIPTTPGATTFTVVADNPDSDDDSETYTVTITAAPPVSSPPVTPPDASAPPSTPGQPTAPAPTATAPGAGVPGGGGGGDGDDSSTRGQLPQTGTSPIGMLAGLALALMLVVAGLVVASRRGRPTSAIRSS</sequence>
<keyword evidence="3" id="KW-0964">Secreted</keyword>
<keyword evidence="7" id="KW-0472">Membrane</keyword>
<evidence type="ECO:0000256" key="2">
    <source>
        <dbReference type="ARBA" id="ARBA00022512"/>
    </source>
</evidence>
<keyword evidence="7" id="KW-1133">Transmembrane helix</keyword>
<evidence type="ECO:0000256" key="1">
    <source>
        <dbReference type="ARBA" id="ARBA00005445"/>
    </source>
</evidence>
<dbReference type="SUPFAM" id="SSF49313">
    <property type="entry name" value="Cadherin-like"/>
    <property type="match status" value="1"/>
</dbReference>
<dbReference type="NCBIfam" id="TIGR01167">
    <property type="entry name" value="LPXTG_anchor"/>
    <property type="match status" value="1"/>
</dbReference>
<feature type="chain" id="PRO_5045555114" description="Gram-positive cocci surface proteins LPxTG domain-containing protein" evidence="8">
    <location>
        <begin position="33"/>
        <end position="437"/>
    </location>
</feature>
<feature type="compositionally biased region" description="Polar residues" evidence="6">
    <location>
        <begin position="248"/>
        <end position="261"/>
    </location>
</feature>
<keyword evidence="11" id="KW-1185">Reference proteome</keyword>
<evidence type="ECO:0000259" key="9">
    <source>
        <dbReference type="Pfam" id="PF00746"/>
    </source>
</evidence>
<evidence type="ECO:0000256" key="6">
    <source>
        <dbReference type="SAM" id="MobiDB-lite"/>
    </source>
</evidence>
<keyword evidence="2" id="KW-0134">Cell wall</keyword>
<dbReference type="InterPro" id="IPR015919">
    <property type="entry name" value="Cadherin-like_sf"/>
</dbReference>
<dbReference type="EMBL" id="BAAAQT010000001">
    <property type="protein sequence ID" value="GAA2171175.1"/>
    <property type="molecule type" value="Genomic_DNA"/>
</dbReference>
<name>A0ABN3AJZ1_9MICO</name>
<proteinExistence type="inferred from homology"/>
<comment type="caution">
    <text evidence="10">The sequence shown here is derived from an EMBL/GenBank/DDBJ whole genome shotgun (WGS) entry which is preliminary data.</text>
</comment>
<evidence type="ECO:0000256" key="7">
    <source>
        <dbReference type="SAM" id="Phobius"/>
    </source>
</evidence>
<accession>A0ABN3AJZ1</accession>
<organism evidence="10 11">
    <name type="scientific">Agrococcus versicolor</name>
    <dbReference type="NCBI Taxonomy" id="501482"/>
    <lineage>
        <taxon>Bacteria</taxon>
        <taxon>Bacillati</taxon>
        <taxon>Actinomycetota</taxon>
        <taxon>Actinomycetes</taxon>
        <taxon>Micrococcales</taxon>
        <taxon>Microbacteriaceae</taxon>
        <taxon>Agrococcus</taxon>
    </lineage>
</organism>
<keyword evidence="7" id="KW-0812">Transmembrane</keyword>
<dbReference type="Pfam" id="PF00746">
    <property type="entry name" value="Gram_pos_anchor"/>
    <property type="match status" value="1"/>
</dbReference>
<evidence type="ECO:0000256" key="3">
    <source>
        <dbReference type="ARBA" id="ARBA00022525"/>
    </source>
</evidence>
<evidence type="ECO:0000313" key="11">
    <source>
        <dbReference type="Proteomes" id="UP001501599"/>
    </source>
</evidence>
<gene>
    <name evidence="10" type="ORF">GCM10009846_04130</name>
</gene>
<evidence type="ECO:0000256" key="4">
    <source>
        <dbReference type="ARBA" id="ARBA00022729"/>
    </source>
</evidence>
<feature type="signal peptide" evidence="8">
    <location>
        <begin position="1"/>
        <end position="32"/>
    </location>
</feature>
<evidence type="ECO:0000256" key="5">
    <source>
        <dbReference type="ARBA" id="ARBA00023088"/>
    </source>
</evidence>
<dbReference type="Pfam" id="PF11999">
    <property type="entry name" value="Ice_binding"/>
    <property type="match status" value="1"/>
</dbReference>
<feature type="region of interest" description="Disordered" evidence="6">
    <location>
        <begin position="248"/>
        <end position="268"/>
    </location>
</feature>
<keyword evidence="5" id="KW-0572">Peptidoglycan-anchor</keyword>
<reference evidence="10 11" key="1">
    <citation type="journal article" date="2019" name="Int. J. Syst. Evol. Microbiol.">
        <title>The Global Catalogue of Microorganisms (GCM) 10K type strain sequencing project: providing services to taxonomists for standard genome sequencing and annotation.</title>
        <authorList>
            <consortium name="The Broad Institute Genomics Platform"/>
            <consortium name="The Broad Institute Genome Sequencing Center for Infectious Disease"/>
            <person name="Wu L."/>
            <person name="Ma J."/>
        </authorList>
    </citation>
    <scope>NUCLEOTIDE SEQUENCE [LARGE SCALE GENOMIC DNA]</scope>
    <source>
        <strain evidence="10 11">JCM 16026</strain>
    </source>
</reference>
<feature type="transmembrane region" description="Helical" evidence="7">
    <location>
        <begin position="404"/>
        <end position="425"/>
    </location>
</feature>
<dbReference type="Proteomes" id="UP001501599">
    <property type="component" value="Unassembled WGS sequence"/>
</dbReference>
<dbReference type="InterPro" id="IPR013783">
    <property type="entry name" value="Ig-like_fold"/>
</dbReference>
<feature type="compositionally biased region" description="Pro residues" evidence="6">
    <location>
        <begin position="344"/>
        <end position="367"/>
    </location>
</feature>